<feature type="signal peptide" evidence="2">
    <location>
        <begin position="1"/>
        <end position="18"/>
    </location>
</feature>
<dbReference type="RefSeq" id="XP_013173946.1">
    <property type="nucleotide sequence ID" value="XM_013318492.1"/>
</dbReference>
<dbReference type="KEGG" id="pxu:106122499"/>
<sequence>MRSIWCLLLIFSLSNCFAWETSATSEALSALIDKLIAQTDTKPMQENIKYRESENNARAKLKNDSNVIYLKLVPNETYNLTLQPNATKSKESEINIDQEKSFIESNIQKILNSTNNKDVLKKILHDIKIKIDKNKPEQEIRTPANINSNENEDPSAYERNRSNGFVDLRSSESHPNILKTKKTLVLNDDTNIEKIVPDVLKTIKKQIPSIDVNDKEELTKEKFETKQTKDENLSPIEHIPSRRRYTSNEATAKDTVSRNNLLRNPSLLGSLYISSKTVPKYPLNLCGNCKHVGLVNLPLNNLKNNAMLQQVMRRKIISNFVNTIRPNLLYKNFNGINLK</sequence>
<reference evidence="3" key="1">
    <citation type="submission" date="2025-08" db="UniProtKB">
        <authorList>
            <consortium name="RefSeq"/>
        </authorList>
    </citation>
    <scope>IDENTIFICATION</scope>
</reference>
<feature type="region of interest" description="Disordered" evidence="1">
    <location>
        <begin position="138"/>
        <end position="159"/>
    </location>
</feature>
<evidence type="ECO:0000313" key="3">
    <source>
        <dbReference type="RefSeq" id="XP_013173946.1"/>
    </source>
</evidence>
<dbReference type="Proteomes" id="UP000694872">
    <property type="component" value="Unplaced"/>
</dbReference>
<name>A0AAJ7EED0_PAPXU</name>
<dbReference type="GeneID" id="106122499"/>
<organism evidence="3">
    <name type="scientific">Papilio xuthus</name>
    <name type="common">Asian swallowtail butterfly</name>
    <dbReference type="NCBI Taxonomy" id="66420"/>
    <lineage>
        <taxon>Eukaryota</taxon>
        <taxon>Metazoa</taxon>
        <taxon>Ecdysozoa</taxon>
        <taxon>Arthropoda</taxon>
        <taxon>Hexapoda</taxon>
        <taxon>Insecta</taxon>
        <taxon>Pterygota</taxon>
        <taxon>Neoptera</taxon>
        <taxon>Endopterygota</taxon>
        <taxon>Lepidoptera</taxon>
        <taxon>Glossata</taxon>
        <taxon>Ditrysia</taxon>
        <taxon>Papilionoidea</taxon>
        <taxon>Papilionidae</taxon>
        <taxon>Papilioninae</taxon>
        <taxon>Papilio</taxon>
    </lineage>
</organism>
<evidence type="ECO:0000256" key="2">
    <source>
        <dbReference type="SAM" id="SignalP"/>
    </source>
</evidence>
<evidence type="ECO:0000256" key="1">
    <source>
        <dbReference type="SAM" id="MobiDB-lite"/>
    </source>
</evidence>
<dbReference type="AlphaFoldDB" id="A0AAJ7EED0"/>
<proteinExistence type="predicted"/>
<feature type="chain" id="PRO_5042580803" evidence="2">
    <location>
        <begin position="19"/>
        <end position="339"/>
    </location>
</feature>
<gene>
    <name evidence="3" type="primary">LOC106122499</name>
</gene>
<keyword evidence="2" id="KW-0732">Signal</keyword>
<accession>A0AAJ7EED0</accession>
<protein>
    <submittedName>
        <fullName evidence="3">Uncharacterized protein LOC106122499</fullName>
    </submittedName>
</protein>